<feature type="compositionally biased region" description="Acidic residues" evidence="2">
    <location>
        <begin position="346"/>
        <end position="365"/>
    </location>
</feature>
<dbReference type="GO" id="GO:0101031">
    <property type="term" value="C:protein folding chaperone complex"/>
    <property type="evidence" value="ECO:0007669"/>
    <property type="project" value="TreeGrafter"/>
</dbReference>
<name>A0A8K0NQB0_9TREE</name>
<dbReference type="PANTHER" id="PTHR46423:SF1">
    <property type="entry name" value="RNA POLYMERASE II-ASSOCIATED PROTEIN 3"/>
    <property type="match status" value="1"/>
</dbReference>
<keyword evidence="1" id="KW-0802">TPR repeat</keyword>
<feature type="compositionally biased region" description="Polar residues" evidence="2">
    <location>
        <begin position="12"/>
        <end position="25"/>
    </location>
</feature>
<dbReference type="Proteomes" id="UP000812966">
    <property type="component" value="Unassembled WGS sequence"/>
</dbReference>
<dbReference type="InterPro" id="IPR051966">
    <property type="entry name" value="RPAP3"/>
</dbReference>
<comment type="caution">
    <text evidence="3">The sequence shown here is derived from an EMBL/GenBank/DDBJ whole genome shotgun (WGS) entry which is preliminary data.</text>
</comment>
<dbReference type="AlphaFoldDB" id="A0A8K0NQB0"/>
<feature type="compositionally biased region" description="Low complexity" evidence="2">
    <location>
        <begin position="263"/>
        <end position="276"/>
    </location>
</feature>
<feature type="region of interest" description="Disordered" evidence="2">
    <location>
        <begin position="253"/>
        <end position="276"/>
    </location>
</feature>
<feature type="compositionally biased region" description="Polar residues" evidence="2">
    <location>
        <begin position="483"/>
        <end position="492"/>
    </location>
</feature>
<dbReference type="SUPFAM" id="SSF48452">
    <property type="entry name" value="TPR-like"/>
    <property type="match status" value="1"/>
</dbReference>
<feature type="region of interest" description="Disordered" evidence="2">
    <location>
        <begin position="465"/>
        <end position="519"/>
    </location>
</feature>
<dbReference type="EMBL" id="JABELV010000062">
    <property type="protein sequence ID" value="KAG7539691.1"/>
    <property type="molecule type" value="Genomic_DNA"/>
</dbReference>
<dbReference type="Gene3D" id="1.25.40.10">
    <property type="entry name" value="Tetratricopeptide repeat domain"/>
    <property type="match status" value="1"/>
</dbReference>
<protein>
    <submittedName>
        <fullName evidence="3">Uncharacterized protein</fullName>
    </submittedName>
</protein>
<feature type="region of interest" description="Disordered" evidence="2">
    <location>
        <begin position="342"/>
        <end position="369"/>
    </location>
</feature>
<keyword evidence="4" id="KW-1185">Reference proteome</keyword>
<evidence type="ECO:0000313" key="4">
    <source>
        <dbReference type="Proteomes" id="UP000812966"/>
    </source>
</evidence>
<dbReference type="SMART" id="SM00028">
    <property type="entry name" value="TPR"/>
    <property type="match status" value="1"/>
</dbReference>
<evidence type="ECO:0000313" key="3">
    <source>
        <dbReference type="EMBL" id="KAG7539691.1"/>
    </source>
</evidence>
<proteinExistence type="predicted"/>
<dbReference type="InterPro" id="IPR011990">
    <property type="entry name" value="TPR-like_helical_dom_sf"/>
</dbReference>
<dbReference type="InterPro" id="IPR019734">
    <property type="entry name" value="TPR_rpt"/>
</dbReference>
<gene>
    <name evidence="3" type="ORF">FFLO_03408</name>
</gene>
<feature type="region of interest" description="Disordered" evidence="2">
    <location>
        <begin position="1"/>
        <end position="26"/>
    </location>
</feature>
<dbReference type="PANTHER" id="PTHR46423">
    <property type="entry name" value="RNA POLYMERASE II-ASSOCIATED PROTEIN 3"/>
    <property type="match status" value="1"/>
</dbReference>
<sequence length="822" mass="91258">MVKKNPYPNHNDPLQQLSAKNPTVESSLSINSYPNYPYPPTSVTSLHQPGFLAPPTAPASSAHGLGLGPTLVVLDDPSHKYLQAQQSFYATHPPTHKVAASSIPDVPPPLPVSLPRLPCIPPLVVHQEQLYFDDGLGAPGKCPHGRKWGEIGKEHKEARGLGLSDVEMDDFMVDLGDLVSKEYDAWIERCWVEAFHYTYTVSLPAMIIGFIQCGATPTFLRKNIIYGGSSIDALLAHNFRILLREEHERRINMGPSPHSLLNTNPASAGSGSTSNSTFQHPLQRHLWDPARTGYGNGVCFYDLALLHGRQGDDHAPCMCDLTACRTCFHELLYFRGRREVMHPHDDEEDEEEDEDVDGDEEEEEDRLMSRTSTHITIIDTIVIAITDTTGMRTSKTTRTSLTTESGYARRMSPLQIKPPDLSDIMLVEEHLRTRLHYMASPDVVLRYGDEDEFIPSMEYVAVPGGGSGGGTPVDEKADGMANPSPTTATPAGQATKKGPTKKILQGRKMKGGRVVKGGIPPKIVTVNKEETNGSKPNGDGLTGEVHMKPRLNGSQLPLSWTMESANSRNNAVTLTYRHLVRHLHATAQHMSPFDFDEYADDAAVLTEIHPLAVYRRLVEPYVRRRAAQYDEMKARAEAAGTELADQDSPGSEVLKVDYNAWKNCMEKWEKEVAIREKEGGNAILKTQPARAVAFYTQAICLDSENPVYYLNRAAAFNAIENYEDAEIDCSRALKLNKSHLKAWYRRAIARKGLGRLDEAEQGGFRLVAPHLQDHHADYSYCDTDMLQLLSQAPNIQAATAELAAIRKEIEDMKKREEVDEVD</sequence>
<evidence type="ECO:0000256" key="1">
    <source>
        <dbReference type="ARBA" id="ARBA00022803"/>
    </source>
</evidence>
<feature type="compositionally biased region" description="Basic residues" evidence="2">
    <location>
        <begin position="498"/>
        <end position="513"/>
    </location>
</feature>
<evidence type="ECO:0000256" key="2">
    <source>
        <dbReference type="SAM" id="MobiDB-lite"/>
    </source>
</evidence>
<accession>A0A8K0NQB0</accession>
<organism evidence="3 4">
    <name type="scientific">Filobasidium floriforme</name>
    <dbReference type="NCBI Taxonomy" id="5210"/>
    <lineage>
        <taxon>Eukaryota</taxon>
        <taxon>Fungi</taxon>
        <taxon>Dikarya</taxon>
        <taxon>Basidiomycota</taxon>
        <taxon>Agaricomycotina</taxon>
        <taxon>Tremellomycetes</taxon>
        <taxon>Filobasidiales</taxon>
        <taxon>Filobasidiaceae</taxon>
        <taxon>Filobasidium</taxon>
    </lineage>
</organism>
<reference evidence="3" key="1">
    <citation type="submission" date="2020-04" db="EMBL/GenBank/DDBJ databases">
        <title>Analysis of mating type loci in Filobasidium floriforme.</title>
        <authorList>
            <person name="Nowrousian M."/>
        </authorList>
    </citation>
    <scope>NUCLEOTIDE SEQUENCE</scope>
    <source>
        <strain evidence="3">CBS 6242</strain>
    </source>
</reference>